<dbReference type="PROSITE" id="PS51349">
    <property type="entry name" value="FMN_HYDROXY_ACID_DH_2"/>
    <property type="match status" value="1"/>
</dbReference>
<feature type="binding site" evidence="7">
    <location>
        <position position="161"/>
    </location>
    <ligand>
        <name>FMN</name>
        <dbReference type="ChEBI" id="CHEBI:58210"/>
    </ligand>
</feature>
<reference evidence="9" key="1">
    <citation type="submission" date="2013-08" db="EMBL/GenBank/DDBJ databases">
        <title>Gene expansion shapes genome architecture in the human pathogen Lichtheimia corymbifera: an evolutionary genomics analysis in the ancient terrestrial Mucorales (Mucoromycotina).</title>
        <authorList>
            <person name="Schwartze V.U."/>
            <person name="Winter S."/>
            <person name="Shelest E."/>
            <person name="Marcet-Houben M."/>
            <person name="Horn F."/>
            <person name="Wehner S."/>
            <person name="Hoffmann K."/>
            <person name="Riege K."/>
            <person name="Sammeth M."/>
            <person name="Nowrousian M."/>
            <person name="Valiante V."/>
            <person name="Linde J."/>
            <person name="Jacobsen I.D."/>
            <person name="Marz M."/>
            <person name="Brakhage A.A."/>
            <person name="Gabaldon T."/>
            <person name="Bocker S."/>
            <person name="Voigt K."/>
        </authorList>
    </citation>
    <scope>NUCLEOTIDE SEQUENCE [LARGE SCALE GENOMIC DNA]</scope>
    <source>
        <strain evidence="9">FSU 9682</strain>
    </source>
</reference>
<accession>A0A068S1R9</accession>
<keyword evidence="2" id="KW-0560">Oxidoreductase</keyword>
<evidence type="ECO:0000256" key="2">
    <source>
        <dbReference type="ARBA" id="ARBA00023002"/>
    </source>
</evidence>
<feature type="active site" description="Proton acceptor" evidence="6">
    <location>
        <position position="253"/>
    </location>
</feature>
<evidence type="ECO:0000256" key="3">
    <source>
        <dbReference type="ARBA" id="ARBA00024042"/>
    </source>
</evidence>
<dbReference type="OrthoDB" id="1925334at2759"/>
<gene>
    <name evidence="9" type="ORF">LCOR_07019.1</name>
</gene>
<comment type="similarity">
    <text evidence="3">Belongs to the FMN-dependent alpha-hydroxy acid dehydrogenase family.</text>
</comment>
<protein>
    <recommendedName>
        <fullName evidence="4">Oxidase FUB9</fullName>
    </recommendedName>
    <alternativeName>
        <fullName evidence="5">Fusaric acid biosynthesis protein 9</fullName>
    </alternativeName>
</protein>
<dbReference type="PIRSF" id="PIRSF000138">
    <property type="entry name" value="Al-hdrx_acd_dh"/>
    <property type="match status" value="1"/>
</dbReference>
<evidence type="ECO:0000313" key="10">
    <source>
        <dbReference type="Proteomes" id="UP000027586"/>
    </source>
</evidence>
<dbReference type="Gene3D" id="3.20.20.70">
    <property type="entry name" value="Aldolase class I"/>
    <property type="match status" value="1"/>
</dbReference>
<dbReference type="InterPro" id="IPR000262">
    <property type="entry name" value="FMN-dep_DH"/>
</dbReference>
<dbReference type="FunFam" id="3.20.20.70:FF:000056">
    <property type="entry name" value="hydroxyacid oxidase 2"/>
    <property type="match status" value="1"/>
</dbReference>
<evidence type="ECO:0000259" key="8">
    <source>
        <dbReference type="PROSITE" id="PS51349"/>
    </source>
</evidence>
<feature type="binding site" evidence="7">
    <location>
        <begin position="308"/>
        <end position="309"/>
    </location>
    <ligand>
        <name>FMN</name>
        <dbReference type="ChEBI" id="CHEBI:58210"/>
    </ligand>
</feature>
<keyword evidence="7" id="KW-0288">FMN</keyword>
<feature type="domain" description="FMN hydroxy acid dehydrogenase" evidence="8">
    <location>
        <begin position="1"/>
        <end position="359"/>
    </location>
</feature>
<feature type="binding site" evidence="7">
    <location>
        <position position="133"/>
    </location>
    <ligand>
        <name>FMN</name>
        <dbReference type="ChEBI" id="CHEBI:58210"/>
    </ligand>
</feature>
<evidence type="ECO:0000256" key="1">
    <source>
        <dbReference type="ARBA" id="ARBA00001917"/>
    </source>
</evidence>
<evidence type="ECO:0000256" key="7">
    <source>
        <dbReference type="PIRSR" id="PIRSR000138-2"/>
    </source>
</evidence>
<feature type="binding site" evidence="7">
    <location>
        <position position="251"/>
    </location>
    <ligand>
        <name>FMN</name>
        <dbReference type="ChEBI" id="CHEBI:58210"/>
    </ligand>
</feature>
<dbReference type="PANTHER" id="PTHR10578:SF149">
    <property type="entry name" value="2-HYDROXYACID OXIDASE 2"/>
    <property type="match status" value="1"/>
</dbReference>
<dbReference type="VEuPathDB" id="FungiDB:LCOR_07019.1"/>
<dbReference type="AlphaFoldDB" id="A0A068S1R9"/>
<evidence type="ECO:0000313" key="9">
    <source>
        <dbReference type="EMBL" id="CDH55925.1"/>
    </source>
</evidence>
<evidence type="ECO:0000256" key="6">
    <source>
        <dbReference type="PIRSR" id="PIRSR000138-1"/>
    </source>
</evidence>
<feature type="binding site" evidence="7">
    <location>
        <begin position="285"/>
        <end position="289"/>
    </location>
    <ligand>
        <name>FMN</name>
        <dbReference type="ChEBI" id="CHEBI:58210"/>
    </ligand>
</feature>
<feature type="binding site" evidence="7">
    <location>
        <position position="135"/>
    </location>
    <ligand>
        <name>glyoxylate</name>
        <dbReference type="ChEBI" id="CHEBI:36655"/>
    </ligand>
</feature>
<keyword evidence="7" id="KW-0285">Flavoprotein</keyword>
<evidence type="ECO:0000256" key="5">
    <source>
        <dbReference type="ARBA" id="ARBA00083297"/>
    </source>
</evidence>
<feature type="binding site" evidence="7">
    <location>
        <position position="170"/>
    </location>
    <ligand>
        <name>glyoxylate</name>
        <dbReference type="ChEBI" id="CHEBI:36655"/>
    </ligand>
</feature>
<dbReference type="STRING" id="1263082.A0A068S1R9"/>
<name>A0A068S1R9_9FUNG</name>
<dbReference type="SUPFAM" id="SSF51395">
    <property type="entry name" value="FMN-linked oxidoreductases"/>
    <property type="match status" value="1"/>
</dbReference>
<dbReference type="PANTHER" id="PTHR10578">
    <property type="entry name" value="S -2-HYDROXY-ACID OXIDASE-RELATED"/>
    <property type="match status" value="1"/>
</dbReference>
<dbReference type="Pfam" id="PF01070">
    <property type="entry name" value="FMN_dh"/>
    <property type="match status" value="1"/>
</dbReference>
<dbReference type="InterPro" id="IPR037396">
    <property type="entry name" value="FMN_HAD"/>
</dbReference>
<comment type="caution">
    <text evidence="9">The sequence shown here is derived from an EMBL/GenBank/DDBJ whole genome shotgun (WGS) entry which is preliminary data.</text>
</comment>
<dbReference type="CDD" id="cd02809">
    <property type="entry name" value="alpha_hydroxyacid_oxid_FMN"/>
    <property type="match status" value="1"/>
</dbReference>
<proteinExistence type="inferred from homology"/>
<feature type="binding site" evidence="7">
    <location>
        <position position="229"/>
    </location>
    <ligand>
        <name>FMN</name>
        <dbReference type="ChEBI" id="CHEBI:58210"/>
    </ligand>
</feature>
<sequence length="369" mass="40711">MSKPVCLDDYEAYARQKMEAPHFGFFCTGAEDEVTLRRNKEAYNELIIRPRVMVNVKDIDLSTSILGQPIKTPICIAPTSNHRLAHPEAEKATVRASAAHGTCFCLSSYSNCGMETVMNEATKVDPNSLQWFQLYVDRDRKVTEQMVRRCEKAGFKAIVLTVDLPTLGRRLTEERAGFKLPDFIRFGNFQDEHSGRGPNRHFGYDVDASLNWKDVAWLKSITKLPIVVKGVLRGDDAALAVQHGAQGIIVSNHGGRQLDHSPASIEALPEIIEAVRGTSVEVYVDGGIRHGSDVFKALALGARAVFLGRPIIYGLAYNGEEGVKQVLSQINKDLTTTMTLAGCTSIDKITRDYVAPRIPLSVRLLAGKL</sequence>
<dbReference type="InterPro" id="IPR012133">
    <property type="entry name" value="Alpha-hydoxy_acid_DH_FMN"/>
</dbReference>
<dbReference type="Proteomes" id="UP000027586">
    <property type="component" value="Unassembled WGS sequence"/>
</dbReference>
<dbReference type="EMBL" id="CBTN010000033">
    <property type="protein sequence ID" value="CDH55925.1"/>
    <property type="molecule type" value="Genomic_DNA"/>
</dbReference>
<keyword evidence="10" id="KW-1185">Reference proteome</keyword>
<evidence type="ECO:0000256" key="4">
    <source>
        <dbReference type="ARBA" id="ARBA00073420"/>
    </source>
</evidence>
<feature type="binding site" evidence="7">
    <location>
        <position position="107"/>
    </location>
    <ligand>
        <name>FMN</name>
        <dbReference type="ChEBI" id="CHEBI:58210"/>
    </ligand>
</feature>
<organism evidence="9 10">
    <name type="scientific">Lichtheimia corymbifera JMRC:FSU:9682</name>
    <dbReference type="NCBI Taxonomy" id="1263082"/>
    <lineage>
        <taxon>Eukaryota</taxon>
        <taxon>Fungi</taxon>
        <taxon>Fungi incertae sedis</taxon>
        <taxon>Mucoromycota</taxon>
        <taxon>Mucoromycotina</taxon>
        <taxon>Mucoromycetes</taxon>
        <taxon>Mucorales</taxon>
        <taxon>Lichtheimiaceae</taxon>
        <taxon>Lichtheimia</taxon>
    </lineage>
</organism>
<dbReference type="InterPro" id="IPR013785">
    <property type="entry name" value="Aldolase_TIM"/>
</dbReference>
<dbReference type="GO" id="GO:0005737">
    <property type="term" value="C:cytoplasm"/>
    <property type="evidence" value="ECO:0007669"/>
    <property type="project" value="UniProtKB-ARBA"/>
</dbReference>
<dbReference type="PROSITE" id="PS00557">
    <property type="entry name" value="FMN_HYDROXY_ACID_DH_1"/>
    <property type="match status" value="1"/>
</dbReference>
<feature type="binding site" evidence="7">
    <location>
        <position position="253"/>
    </location>
    <ligand>
        <name>glyoxylate</name>
        <dbReference type="ChEBI" id="CHEBI:36655"/>
    </ligand>
</feature>
<dbReference type="InterPro" id="IPR008259">
    <property type="entry name" value="FMN_hydac_DH_AS"/>
</dbReference>
<dbReference type="GO" id="GO:0010181">
    <property type="term" value="F:FMN binding"/>
    <property type="evidence" value="ECO:0007669"/>
    <property type="project" value="InterPro"/>
</dbReference>
<comment type="cofactor">
    <cofactor evidence="1">
        <name>FMN</name>
        <dbReference type="ChEBI" id="CHEBI:58210"/>
    </cofactor>
</comment>
<dbReference type="GO" id="GO:0016491">
    <property type="term" value="F:oxidoreductase activity"/>
    <property type="evidence" value="ECO:0007669"/>
    <property type="project" value="UniProtKB-KW"/>
</dbReference>
<feature type="binding site" evidence="7">
    <location>
        <position position="256"/>
    </location>
    <ligand>
        <name>glyoxylate</name>
        <dbReference type="ChEBI" id="CHEBI:36655"/>
    </ligand>
</feature>